<dbReference type="Gene3D" id="2.60.40.10">
    <property type="entry name" value="Immunoglobulins"/>
    <property type="match status" value="1"/>
</dbReference>
<keyword evidence="4" id="KW-0175">Coiled coil</keyword>
<dbReference type="SMART" id="SM00388">
    <property type="entry name" value="HisKA"/>
    <property type="match status" value="1"/>
</dbReference>
<feature type="region of interest" description="Disordered" evidence="5">
    <location>
        <begin position="497"/>
        <end position="520"/>
    </location>
</feature>
<dbReference type="CDD" id="cd00082">
    <property type="entry name" value="HisKA"/>
    <property type="match status" value="1"/>
</dbReference>
<sequence>MARPAPPSRPAPSARPFLRPPRPARSAVRAAAALAAAVALVLSGVLLAVAQPADPAPRAGRGGVEFLHLGVEQGLPNAAVTAVTQDSLGFVWIGTLDGLVRYDGVGTLELRRSSGEASVPSNVVQALAPAGDGGVWIGTAGGLARFDARTERVRRVAGLPAPDVRALAPDGRGGVWVGTEAGLAHVDAAGAAEAGAGAPAVAVRALLSDADGGVWIGTAAGLLRRDAESGRVRQVAADVAVSALAARGRGGVWVGTLGEGLFAVAGGAGRLAPVGVGPGLFASDVTSVWEDADGVVWVGTMGGGLRRIGPDGAATVYTAALDDPASLASDEVTDLYEDRQGVLWVATYGGLDRFDRARDTATRLLHDDRRLTSLASNTVRAVLPAADGTLYVGAGRTLDRTTDGQTFAHTPVPGTGDRARVTALHQDRAGTVWAGTPGGLFRVTPDGLDPAPLAAPGGAPAVTALFEASDGRFWVGTAARGLALYDRDTGEARWVRPAPPGAGGQSGVGQATSGPSGAPRVRAMAETGDGALWVGTDAGLCRIGRGEALACPPEVAGQTVYALHASGGALWAGTDAGLVRLGGAASGGASTTRYTAEATDLPGDDVYAIVPDETGTLWLATSGGVARFEPVTETFAPRLGGGGTERTLNTAAARGPDGRLYFGGTRGLLAFDPQSLRARNATPPDVVVTGVDVAGQPVEPGGGTLDAAAPLARRVTLGPDQDYLTIHYAGLHFSDPAQNTYRVRLDGLDDDWRPVGRSREASFTTLPPGDYTFEVQAANADGVWSPRAASIGVVVRPPWWRTWWALAGFAALGVVGLVQADRWQRARLLRRERERAEHREAELRAETAEAEHRKVQAELERAREVEEANAKLAQANAQLEAANERLEASIQDLQATQAQLVQSEKLASLGQLTAGIAHEIKNPLNFVNNFADLSIDLAAELRDEIADAAAAEPPRPARDVLADVEPLLDDLADNARRIHEHGQRADRIVRAMLLHSRGGAEERARVDVNRFVEEYANLAYHGARANDSGFTVDLVREFDEAAGEVEVVPQELGRVLINLLANAFHAVAAAGGDGGAVTVRTRRLDGEGGAGEGGAVAVEIADNGTGMPEAVRRRVFEPFFTTKPSGEGTGLGLSLAHDIVAQVHGGELAVESEEGRGTTFTVTLPATPPRRPDAPAA</sequence>
<dbReference type="SUPFAM" id="SSF63829">
    <property type="entry name" value="Calcium-dependent phosphotriesterase"/>
    <property type="match status" value="3"/>
</dbReference>
<dbReference type="InterPro" id="IPR036890">
    <property type="entry name" value="HATPase_C_sf"/>
</dbReference>
<dbReference type="InterPro" id="IPR011110">
    <property type="entry name" value="Reg_prop"/>
</dbReference>
<dbReference type="PROSITE" id="PS50109">
    <property type="entry name" value="HIS_KIN"/>
    <property type="match status" value="1"/>
</dbReference>
<dbReference type="PANTHER" id="PTHR43547">
    <property type="entry name" value="TWO-COMPONENT HISTIDINE KINASE"/>
    <property type="match status" value="1"/>
</dbReference>
<dbReference type="InterPro" id="IPR015943">
    <property type="entry name" value="WD40/YVTN_repeat-like_dom_sf"/>
</dbReference>
<dbReference type="PANTHER" id="PTHR43547:SF2">
    <property type="entry name" value="HYBRID SIGNAL TRANSDUCTION HISTIDINE KINASE C"/>
    <property type="match status" value="1"/>
</dbReference>
<dbReference type="Pfam" id="PF07495">
    <property type="entry name" value="Y_Y_Y"/>
    <property type="match status" value="1"/>
</dbReference>
<dbReference type="InterPro" id="IPR011123">
    <property type="entry name" value="Y_Y_Y"/>
</dbReference>
<dbReference type="InterPro" id="IPR004358">
    <property type="entry name" value="Sig_transdc_His_kin-like_C"/>
</dbReference>
<dbReference type="EMBL" id="JAVRHT010000011">
    <property type="protein sequence ID" value="MDT0631383.1"/>
    <property type="molecule type" value="Genomic_DNA"/>
</dbReference>
<protein>
    <recommendedName>
        <fullName evidence="2">histidine kinase</fullName>
        <ecNumber evidence="2">2.7.13.3</ecNumber>
    </recommendedName>
</protein>
<dbReference type="Pfam" id="PF00512">
    <property type="entry name" value="HisKA"/>
    <property type="match status" value="1"/>
</dbReference>
<dbReference type="SUPFAM" id="SSF47384">
    <property type="entry name" value="Homodimeric domain of signal transducing histidine kinase"/>
    <property type="match status" value="1"/>
</dbReference>
<evidence type="ECO:0000256" key="3">
    <source>
        <dbReference type="ARBA" id="ARBA00022553"/>
    </source>
</evidence>
<dbReference type="Proteomes" id="UP001267426">
    <property type="component" value="Unassembled WGS sequence"/>
</dbReference>
<dbReference type="InterPro" id="IPR005467">
    <property type="entry name" value="His_kinase_dom"/>
</dbReference>
<gene>
    <name evidence="7" type="ORF">RM540_06430</name>
</gene>
<dbReference type="Gene3D" id="3.30.565.10">
    <property type="entry name" value="Histidine kinase-like ATPase, C-terminal domain"/>
    <property type="match status" value="1"/>
</dbReference>
<feature type="region of interest" description="Disordered" evidence="5">
    <location>
        <begin position="1"/>
        <end position="21"/>
    </location>
</feature>
<keyword evidence="3" id="KW-0597">Phosphoprotein</keyword>
<dbReference type="Pfam" id="PF02518">
    <property type="entry name" value="HATPase_c"/>
    <property type="match status" value="1"/>
</dbReference>
<feature type="compositionally biased region" description="Pro residues" evidence="5">
    <location>
        <begin position="1"/>
        <end position="10"/>
    </location>
</feature>
<dbReference type="InterPro" id="IPR003661">
    <property type="entry name" value="HisK_dim/P_dom"/>
</dbReference>
<evidence type="ECO:0000256" key="1">
    <source>
        <dbReference type="ARBA" id="ARBA00000085"/>
    </source>
</evidence>
<dbReference type="SMART" id="SM00387">
    <property type="entry name" value="HATPase_c"/>
    <property type="match status" value="1"/>
</dbReference>
<keyword evidence="8" id="KW-1185">Reference proteome</keyword>
<dbReference type="PRINTS" id="PR00344">
    <property type="entry name" value="BCTRLSENSOR"/>
</dbReference>
<dbReference type="EC" id="2.7.13.3" evidence="2"/>
<name>A0ABU3BQ38_9BACT</name>
<dbReference type="InterPro" id="IPR003594">
    <property type="entry name" value="HATPase_dom"/>
</dbReference>
<evidence type="ECO:0000256" key="2">
    <source>
        <dbReference type="ARBA" id="ARBA00012438"/>
    </source>
</evidence>
<reference evidence="7 8" key="1">
    <citation type="submission" date="2023-09" db="EMBL/GenBank/DDBJ databases">
        <authorList>
            <person name="Rey-Velasco X."/>
        </authorList>
    </citation>
    <scope>NUCLEOTIDE SEQUENCE [LARGE SCALE GENOMIC DNA]</scope>
    <source>
        <strain evidence="7 8">F394</strain>
    </source>
</reference>
<evidence type="ECO:0000313" key="7">
    <source>
        <dbReference type="EMBL" id="MDT0631383.1"/>
    </source>
</evidence>
<comment type="catalytic activity">
    <reaction evidence="1">
        <text>ATP + protein L-histidine = ADP + protein N-phospho-L-histidine.</text>
        <dbReference type="EC" id="2.7.13.3"/>
    </reaction>
</comment>
<dbReference type="InterPro" id="IPR036097">
    <property type="entry name" value="HisK_dim/P_sf"/>
</dbReference>
<feature type="coiled-coil region" evidence="4">
    <location>
        <begin position="826"/>
        <end position="903"/>
    </location>
</feature>
<organism evidence="7 8">
    <name type="scientific">Rubrivirga litoralis</name>
    <dbReference type="NCBI Taxonomy" id="3075598"/>
    <lineage>
        <taxon>Bacteria</taxon>
        <taxon>Pseudomonadati</taxon>
        <taxon>Rhodothermota</taxon>
        <taxon>Rhodothermia</taxon>
        <taxon>Rhodothermales</taxon>
        <taxon>Rubricoccaceae</taxon>
        <taxon>Rubrivirga</taxon>
    </lineage>
</organism>
<feature type="region of interest" description="Disordered" evidence="5">
    <location>
        <begin position="1151"/>
        <end position="1177"/>
    </location>
</feature>
<dbReference type="Pfam" id="PF07494">
    <property type="entry name" value="Reg_prop"/>
    <property type="match status" value="3"/>
</dbReference>
<dbReference type="SUPFAM" id="SSF55874">
    <property type="entry name" value="ATPase domain of HSP90 chaperone/DNA topoisomerase II/histidine kinase"/>
    <property type="match status" value="1"/>
</dbReference>
<dbReference type="RefSeq" id="WP_311662726.1">
    <property type="nucleotide sequence ID" value="NZ_JAVRHT010000011.1"/>
</dbReference>
<dbReference type="Gene3D" id="2.130.10.10">
    <property type="entry name" value="YVTN repeat-like/Quinoprotein amine dehydrogenase"/>
    <property type="match status" value="3"/>
</dbReference>
<comment type="caution">
    <text evidence="7">The sequence shown here is derived from an EMBL/GenBank/DDBJ whole genome shotgun (WGS) entry which is preliminary data.</text>
</comment>
<evidence type="ECO:0000256" key="5">
    <source>
        <dbReference type="SAM" id="MobiDB-lite"/>
    </source>
</evidence>
<dbReference type="CDD" id="cd22249">
    <property type="entry name" value="UDM1_RNF168_RNF169-like"/>
    <property type="match status" value="1"/>
</dbReference>
<evidence type="ECO:0000313" key="8">
    <source>
        <dbReference type="Proteomes" id="UP001267426"/>
    </source>
</evidence>
<dbReference type="InterPro" id="IPR013783">
    <property type="entry name" value="Ig-like_fold"/>
</dbReference>
<feature type="domain" description="Histidine kinase" evidence="6">
    <location>
        <begin position="915"/>
        <end position="1168"/>
    </location>
</feature>
<accession>A0ABU3BQ38</accession>
<proteinExistence type="predicted"/>
<evidence type="ECO:0000256" key="4">
    <source>
        <dbReference type="SAM" id="Coils"/>
    </source>
</evidence>
<dbReference type="Gene3D" id="1.10.287.130">
    <property type="match status" value="1"/>
</dbReference>
<evidence type="ECO:0000259" key="6">
    <source>
        <dbReference type="PROSITE" id="PS50109"/>
    </source>
</evidence>